<organism evidence="1">
    <name type="scientific">Bradyrhizobium diazoefficiens</name>
    <dbReference type="NCBI Taxonomy" id="1355477"/>
    <lineage>
        <taxon>Bacteria</taxon>
        <taxon>Pseudomonadati</taxon>
        <taxon>Pseudomonadota</taxon>
        <taxon>Alphaproteobacteria</taxon>
        <taxon>Hyphomicrobiales</taxon>
        <taxon>Nitrobacteraceae</taxon>
        <taxon>Bradyrhizobium</taxon>
    </lineage>
</organism>
<dbReference type="SUPFAM" id="SSF52540">
    <property type="entry name" value="P-loop containing nucleoside triphosphate hydrolases"/>
    <property type="match status" value="1"/>
</dbReference>
<name>A0A810B561_9BRAD</name>
<dbReference type="InterPro" id="IPR027417">
    <property type="entry name" value="P-loop_NTPase"/>
</dbReference>
<proteinExistence type="predicted"/>
<accession>A0A810B561</accession>
<gene>
    <name evidence="1" type="ORF">XF8B_09420</name>
</gene>
<evidence type="ECO:0000313" key="1">
    <source>
        <dbReference type="EMBL" id="BCE70831.1"/>
    </source>
</evidence>
<protein>
    <recommendedName>
        <fullName evidence="2">Helicase/UvrB N-terminal domain-containing protein</fullName>
    </recommendedName>
</protein>
<dbReference type="AlphaFoldDB" id="A0A810B561"/>
<dbReference type="EMBL" id="AP023097">
    <property type="protein sequence ID" value="BCE70831.1"/>
    <property type="molecule type" value="Genomic_DNA"/>
</dbReference>
<dbReference type="Gene3D" id="3.40.50.300">
    <property type="entry name" value="P-loop containing nucleotide triphosphate hydrolases"/>
    <property type="match status" value="1"/>
</dbReference>
<evidence type="ECO:0008006" key="2">
    <source>
        <dbReference type="Google" id="ProtNLM"/>
    </source>
</evidence>
<sequence length="680" mass="74620">MARLPRGKTKHAASHSAAMKASLHYRNLPNMTDLIGLHGQYALVPPQAFAARLTNEWTTAYHNVPSAALRALWTTMANTYQDAILDTAAGVPPRWRILWPPTGSGKTLGAKVYAALQAEQNTATQGVKKPVGILIVTRLISQADEVVAAINALAGSEVAVADHTDHRATQEQLNERDILVITHQAYVNATQTLKATRDGKWQRVINWRGGMRLLTIIDEALCNAIEESQVTADNLSQAIGYIPHDLRTTYTTEVAALESLHQVMRHHLGISADSGGGARMAWDQGECPIGSVDLSALRAAMSKLPYDRLIGKADENDRRCMATRIDQTLAAAEAVLDRWAYFTLKGKLPTLNSSALLVPLDAPGPVVLDATAREDFIYELMGDRAVIIPTPPGVRDYSSVTLHVARITGIGKGTMVERAKTRFPRLIEDLTKRLTPDRSVFFCVHKAVEHELPDAGELPFANTVKAHWGAVDGSNEYANCDVAVIFGLPYRDRATFPNNVFFALQGPQGDDWLDQPTWKGQVNLREHMIRRQVSASVIQAINRIRCRHVTDDRGGCPPADVFIALPSGDQGDDILAAIRREMPGLQVVDWPFEPDGPKVHRRVAGTPHERLLTFMDNRAPGRTSMTAVARELGLKQDAKKDLQKNLRNENHRTTLALKALGVTYLSTGRGGKSELVKEAA</sequence>
<reference evidence="1" key="1">
    <citation type="submission" date="2020-05" db="EMBL/GenBank/DDBJ databases">
        <title>Complete genome sequence of Bradyrhizobium diazoefficiens XF8 isolated from soybean nodule.</title>
        <authorList>
            <person name="Noda R."/>
            <person name="Kakizaki K."/>
            <person name="Minamisawa K."/>
        </authorList>
    </citation>
    <scope>NUCLEOTIDE SEQUENCE</scope>
    <source>
        <strain evidence="1">XF8</strain>
    </source>
</reference>